<dbReference type="AlphaFoldDB" id="A0A2C6MBW2"/>
<dbReference type="EMBL" id="AWQQ01000123">
    <property type="protein sequence ID" value="PHJ36995.1"/>
    <property type="molecule type" value="Genomic_DNA"/>
</dbReference>
<keyword evidence="3" id="KW-1185">Reference proteome</keyword>
<evidence type="ECO:0000313" key="3">
    <source>
        <dbReference type="Proteomes" id="UP000222564"/>
    </source>
</evidence>
<organism evidence="2 3">
    <name type="scientific">Desulforamulus profundi</name>
    <dbReference type="NCBI Taxonomy" id="1383067"/>
    <lineage>
        <taxon>Bacteria</taxon>
        <taxon>Bacillati</taxon>
        <taxon>Bacillota</taxon>
        <taxon>Clostridia</taxon>
        <taxon>Eubacteriales</taxon>
        <taxon>Peptococcaceae</taxon>
        <taxon>Desulforamulus</taxon>
    </lineage>
</organism>
<proteinExistence type="predicted"/>
<protein>
    <recommendedName>
        <fullName evidence="1">DUF438 domain-containing protein</fullName>
    </recommendedName>
</protein>
<dbReference type="InterPro" id="IPR007380">
    <property type="entry name" value="DUF438"/>
</dbReference>
<dbReference type="Pfam" id="PF04282">
    <property type="entry name" value="DUF438"/>
    <property type="match status" value="1"/>
</dbReference>
<sequence length="117" mass="13436">MPIWSRPSFGRASTRRQITKLCDVHAAVFRDALEQNEKPELIPGHPMYSIKHENEEIKKVLAELDTLLAENNVSRFKERLSFLRRMWTSTIPKKKKFVPLPGATQYFRSPVGDVVGG</sequence>
<accession>A0A2C6MBW2</accession>
<evidence type="ECO:0000259" key="1">
    <source>
        <dbReference type="Pfam" id="PF04282"/>
    </source>
</evidence>
<name>A0A2C6MBW2_9FIRM</name>
<evidence type="ECO:0000313" key="2">
    <source>
        <dbReference type="EMBL" id="PHJ36995.1"/>
    </source>
</evidence>
<gene>
    <name evidence="2" type="ORF">P378_18995</name>
</gene>
<feature type="domain" description="DUF438" evidence="1">
    <location>
        <begin position="15"/>
        <end position="34"/>
    </location>
</feature>
<dbReference type="Proteomes" id="UP000222564">
    <property type="component" value="Unassembled WGS sequence"/>
</dbReference>
<comment type="caution">
    <text evidence="2">The sequence shown here is derived from an EMBL/GenBank/DDBJ whole genome shotgun (WGS) entry which is preliminary data.</text>
</comment>
<reference evidence="2 3" key="1">
    <citation type="submission" date="2013-09" db="EMBL/GenBank/DDBJ databases">
        <title>Biodegradation of hydrocarbons in the deep terrestrial subsurface : characterization of a microbial consortium composed of two Desulfotomaculum species originating from a deep geological formation.</title>
        <authorList>
            <person name="Aullo T."/>
            <person name="Berlendis S."/>
            <person name="Lascourreges J.-F."/>
            <person name="Dessort D."/>
            <person name="Saint-Laurent S."/>
            <person name="Schraauwers B."/>
            <person name="Mas J."/>
            <person name="Magot M."/>
            <person name="Ranchou-Peyruse A."/>
        </authorList>
    </citation>
    <scope>NUCLEOTIDE SEQUENCE [LARGE SCALE GENOMIC DNA]</scope>
    <source>
        <strain evidence="2 3">Bs107</strain>
    </source>
</reference>